<dbReference type="CDD" id="cd00167">
    <property type="entry name" value="SANT"/>
    <property type="match status" value="1"/>
</dbReference>
<evidence type="ECO:0000256" key="1">
    <source>
        <dbReference type="ARBA" id="ARBA00023015"/>
    </source>
</evidence>
<name>A0A9W7GRP6_9STRA</name>
<evidence type="ECO:0000256" key="4">
    <source>
        <dbReference type="SAM" id="MobiDB-lite"/>
    </source>
</evidence>
<proteinExistence type="predicted"/>
<dbReference type="OrthoDB" id="200977at2759"/>
<evidence type="ECO:0000259" key="6">
    <source>
        <dbReference type="PROSITE" id="PS51294"/>
    </source>
</evidence>
<feature type="compositionally biased region" description="Basic and acidic residues" evidence="4">
    <location>
        <begin position="285"/>
        <end position="295"/>
    </location>
</feature>
<evidence type="ECO:0000259" key="5">
    <source>
        <dbReference type="PROSITE" id="PS50090"/>
    </source>
</evidence>
<feature type="region of interest" description="Disordered" evidence="4">
    <location>
        <begin position="335"/>
        <end position="381"/>
    </location>
</feature>
<keyword evidence="1" id="KW-0805">Transcription regulation</keyword>
<accession>A0A9W7GRP6</accession>
<dbReference type="Gene3D" id="1.10.10.60">
    <property type="entry name" value="Homeodomain-like"/>
    <property type="match status" value="1"/>
</dbReference>
<evidence type="ECO:0008006" key="9">
    <source>
        <dbReference type="Google" id="ProtNLM"/>
    </source>
</evidence>
<evidence type="ECO:0000256" key="3">
    <source>
        <dbReference type="ARBA" id="ARBA00023242"/>
    </source>
</evidence>
<dbReference type="PROSITE" id="PS50090">
    <property type="entry name" value="MYB_LIKE"/>
    <property type="match status" value="1"/>
</dbReference>
<comment type="caution">
    <text evidence="7">The sequence shown here is derived from an EMBL/GenBank/DDBJ whole genome shotgun (WGS) entry which is preliminary data.</text>
</comment>
<dbReference type="InterPro" id="IPR017930">
    <property type="entry name" value="Myb_dom"/>
</dbReference>
<sequence length="381" mass="42284">MEGRAGSRSGRWTFAEQVVFLQGLRTYGKGNWKQIGRDIPTRSLIQIKSHAQKVLKKIDAGEDLYRMLDNLDPSVDYTEAILNEEYENQTTHKKKKTFKVTRKKASYSAPPVLQTHPQHHFPPHYLSYPLAPHGNLYESTNSHHSGSEDEDAAHALSYLHQSPCEGPQAATTDRIPPLALDDQTHGDSSCGSSVSSHASNAIHQAASNPLLPPPYPSNALHQQQIQMQQQIQLQQRQQQILVQQHQQMQTLQQQQQVQAMQQRYQQPQYKYPNNPAQAARPTAKVSEDFTPHMEPDASGVKGAGGGAASDKERMGDAEILLSLFTSNVGVKKLGETEDVTRGGVKRMRSPLLEENGQNRKASPPESPRGGIGEARSPMIKT</sequence>
<reference evidence="8" key="1">
    <citation type="journal article" date="2023" name="Commun. Biol.">
        <title>Genome analysis of Parmales, the sister group of diatoms, reveals the evolutionary specialization of diatoms from phago-mixotrophs to photoautotrophs.</title>
        <authorList>
            <person name="Ban H."/>
            <person name="Sato S."/>
            <person name="Yoshikawa S."/>
            <person name="Yamada K."/>
            <person name="Nakamura Y."/>
            <person name="Ichinomiya M."/>
            <person name="Sato N."/>
            <person name="Blanc-Mathieu R."/>
            <person name="Endo H."/>
            <person name="Kuwata A."/>
            <person name="Ogata H."/>
        </authorList>
    </citation>
    <scope>NUCLEOTIDE SEQUENCE [LARGE SCALE GENOMIC DNA]</scope>
</reference>
<dbReference type="NCBIfam" id="TIGR01557">
    <property type="entry name" value="myb_SHAQKYF"/>
    <property type="match status" value="1"/>
</dbReference>
<dbReference type="AlphaFoldDB" id="A0A9W7GRP6"/>
<dbReference type="PROSITE" id="PS51294">
    <property type="entry name" value="HTH_MYB"/>
    <property type="match status" value="1"/>
</dbReference>
<gene>
    <name evidence="7" type="ORF">TrCOL_g9978</name>
</gene>
<feature type="region of interest" description="Disordered" evidence="4">
    <location>
        <begin position="270"/>
        <end position="311"/>
    </location>
</feature>
<dbReference type="Proteomes" id="UP001165065">
    <property type="component" value="Unassembled WGS sequence"/>
</dbReference>
<protein>
    <recommendedName>
        <fullName evidence="9">HTH myb-type domain-containing protein</fullName>
    </recommendedName>
</protein>
<organism evidence="7 8">
    <name type="scientific">Triparma columacea</name>
    <dbReference type="NCBI Taxonomy" id="722753"/>
    <lineage>
        <taxon>Eukaryota</taxon>
        <taxon>Sar</taxon>
        <taxon>Stramenopiles</taxon>
        <taxon>Ochrophyta</taxon>
        <taxon>Bolidophyceae</taxon>
        <taxon>Parmales</taxon>
        <taxon>Triparmaceae</taxon>
        <taxon>Triparma</taxon>
    </lineage>
</organism>
<dbReference type="PANTHER" id="PTHR44042:SF67">
    <property type="entry name" value="MYB-LIKE PROTEIN I"/>
    <property type="match status" value="1"/>
</dbReference>
<dbReference type="InterPro" id="IPR006447">
    <property type="entry name" value="Myb_dom_plants"/>
</dbReference>
<feature type="compositionally biased region" description="Low complexity" evidence="4">
    <location>
        <begin position="188"/>
        <end position="199"/>
    </location>
</feature>
<keyword evidence="2" id="KW-0804">Transcription</keyword>
<dbReference type="GO" id="GO:0003677">
    <property type="term" value="F:DNA binding"/>
    <property type="evidence" value="ECO:0007669"/>
    <property type="project" value="InterPro"/>
</dbReference>
<dbReference type="SUPFAM" id="SSF46689">
    <property type="entry name" value="Homeodomain-like"/>
    <property type="match status" value="1"/>
</dbReference>
<dbReference type="EMBL" id="BRYA01000458">
    <property type="protein sequence ID" value="GMI49065.1"/>
    <property type="molecule type" value="Genomic_DNA"/>
</dbReference>
<dbReference type="PANTHER" id="PTHR44042">
    <property type="entry name" value="DUPLICATED HOMEODOMAIN-LIKE SUPERFAMILY PROTEIN-RELATED"/>
    <property type="match status" value="1"/>
</dbReference>
<feature type="domain" description="Myb-like" evidence="5">
    <location>
        <begin position="4"/>
        <end position="55"/>
    </location>
</feature>
<feature type="domain" description="HTH myb-type" evidence="6">
    <location>
        <begin position="1"/>
        <end position="59"/>
    </location>
</feature>
<dbReference type="InterPro" id="IPR009057">
    <property type="entry name" value="Homeodomain-like_sf"/>
</dbReference>
<keyword evidence="3" id="KW-0539">Nucleus</keyword>
<evidence type="ECO:0000313" key="7">
    <source>
        <dbReference type="EMBL" id="GMI49065.1"/>
    </source>
</evidence>
<feature type="region of interest" description="Disordered" evidence="4">
    <location>
        <begin position="163"/>
        <end position="199"/>
    </location>
</feature>
<evidence type="ECO:0000313" key="8">
    <source>
        <dbReference type="Proteomes" id="UP001165065"/>
    </source>
</evidence>
<dbReference type="Pfam" id="PF00249">
    <property type="entry name" value="Myb_DNA-binding"/>
    <property type="match status" value="1"/>
</dbReference>
<dbReference type="InterPro" id="IPR001005">
    <property type="entry name" value="SANT/Myb"/>
</dbReference>
<evidence type="ECO:0000256" key="2">
    <source>
        <dbReference type="ARBA" id="ARBA00023163"/>
    </source>
</evidence>
<keyword evidence="8" id="KW-1185">Reference proteome</keyword>
<dbReference type="SMART" id="SM00717">
    <property type="entry name" value="SANT"/>
    <property type="match status" value="1"/>
</dbReference>